<dbReference type="CDD" id="cd05233">
    <property type="entry name" value="SDR_c"/>
    <property type="match status" value="1"/>
</dbReference>
<comment type="caution">
    <text evidence="4">The sequence shown here is derived from an EMBL/GenBank/DDBJ whole genome shotgun (WGS) entry which is preliminary data.</text>
</comment>
<gene>
    <name evidence="4" type="ORF">D9R08_06490</name>
</gene>
<dbReference type="Gene3D" id="3.40.50.720">
    <property type="entry name" value="NAD(P)-binding Rossmann-like Domain"/>
    <property type="match status" value="1"/>
</dbReference>
<dbReference type="FunFam" id="3.40.50.720:FF:000084">
    <property type="entry name" value="Short-chain dehydrogenase reductase"/>
    <property type="match status" value="1"/>
</dbReference>
<accession>A0A3L9Y831</accession>
<protein>
    <submittedName>
        <fullName evidence="4">SDR family oxidoreductase</fullName>
    </submittedName>
</protein>
<dbReference type="Pfam" id="PF13561">
    <property type="entry name" value="adh_short_C2"/>
    <property type="match status" value="1"/>
</dbReference>
<sequence>MKEVAMSDRVCLVTGAAGGIGRAIVRRMARDGRRVVFTYLSREAEARALVVELGKRVEALPCDLSQPGAAEALVRDVAERTGRLDEIVCNAAGKAEGPVGGVTAAHRALIEINLTAPIAMMDAARAVLPEGGAIVAISSINATRPPAGAAAYAASKSGLDGAVRAYARDLGQLGIRVNAVAPGLIELEERPRPQEIVEKVIAETPLGRVGRPEDIAAAVAFLLSQEAGFITGEILGVSGGYQL</sequence>
<dbReference type="SUPFAM" id="SSF51735">
    <property type="entry name" value="NAD(P)-binding Rossmann-fold domains"/>
    <property type="match status" value="1"/>
</dbReference>
<dbReference type="InterPro" id="IPR036291">
    <property type="entry name" value="NAD(P)-bd_dom_sf"/>
</dbReference>
<evidence type="ECO:0000256" key="2">
    <source>
        <dbReference type="ARBA" id="ARBA00023002"/>
    </source>
</evidence>
<organism evidence="4 5">
    <name type="scientific">Rhodophyticola porphyridii</name>
    <dbReference type="NCBI Taxonomy" id="1852017"/>
    <lineage>
        <taxon>Bacteria</taxon>
        <taxon>Pseudomonadati</taxon>
        <taxon>Pseudomonadota</taxon>
        <taxon>Alphaproteobacteria</taxon>
        <taxon>Rhodobacterales</taxon>
        <taxon>Roseobacteraceae</taxon>
        <taxon>Rhodophyticola</taxon>
    </lineage>
</organism>
<dbReference type="PANTHER" id="PTHR43639">
    <property type="entry name" value="OXIDOREDUCTASE, SHORT-CHAIN DEHYDROGENASE/REDUCTASE FAMILY (AFU_ORTHOLOGUE AFUA_5G02870)"/>
    <property type="match status" value="1"/>
</dbReference>
<dbReference type="AlphaFoldDB" id="A0A3L9Y831"/>
<evidence type="ECO:0000259" key="3">
    <source>
        <dbReference type="SMART" id="SM00822"/>
    </source>
</evidence>
<evidence type="ECO:0000313" key="5">
    <source>
        <dbReference type="Proteomes" id="UP000281343"/>
    </source>
</evidence>
<comment type="similarity">
    <text evidence="1">Belongs to the short-chain dehydrogenases/reductases (SDR) family.</text>
</comment>
<proteinExistence type="inferred from homology"/>
<evidence type="ECO:0000313" key="4">
    <source>
        <dbReference type="EMBL" id="RMA43257.1"/>
    </source>
</evidence>
<dbReference type="InterPro" id="IPR057326">
    <property type="entry name" value="KR_dom"/>
</dbReference>
<reference evidence="4 5" key="1">
    <citation type="submission" date="2018-10" db="EMBL/GenBank/DDBJ databases">
        <authorList>
            <person name="Jung H.S."/>
            <person name="Jeon C.O."/>
        </authorList>
    </citation>
    <scope>NUCLEOTIDE SEQUENCE [LARGE SCALE GENOMIC DNA]</scope>
    <source>
        <strain evidence="4 5">MA-7-27</strain>
    </source>
</reference>
<dbReference type="SMART" id="SM00822">
    <property type="entry name" value="PKS_KR"/>
    <property type="match status" value="1"/>
</dbReference>
<dbReference type="GO" id="GO:0016491">
    <property type="term" value="F:oxidoreductase activity"/>
    <property type="evidence" value="ECO:0007669"/>
    <property type="project" value="UniProtKB-KW"/>
</dbReference>
<feature type="domain" description="Ketoreductase" evidence="3">
    <location>
        <begin position="9"/>
        <end position="188"/>
    </location>
</feature>
<dbReference type="PANTHER" id="PTHR43639:SF1">
    <property type="entry name" value="SHORT-CHAIN DEHYDROGENASE_REDUCTASE FAMILY PROTEIN"/>
    <property type="match status" value="1"/>
</dbReference>
<dbReference type="InterPro" id="IPR002347">
    <property type="entry name" value="SDR_fam"/>
</dbReference>
<dbReference type="EMBL" id="RCNT01000002">
    <property type="protein sequence ID" value="RMA43257.1"/>
    <property type="molecule type" value="Genomic_DNA"/>
</dbReference>
<dbReference type="PRINTS" id="PR00081">
    <property type="entry name" value="GDHRDH"/>
</dbReference>
<dbReference type="Proteomes" id="UP000281343">
    <property type="component" value="Unassembled WGS sequence"/>
</dbReference>
<evidence type="ECO:0000256" key="1">
    <source>
        <dbReference type="ARBA" id="ARBA00006484"/>
    </source>
</evidence>
<keyword evidence="2" id="KW-0560">Oxidoreductase</keyword>
<name>A0A3L9Y831_9RHOB</name>
<keyword evidence="5" id="KW-1185">Reference proteome</keyword>